<sequence length="183" mass="20281">MVVPDILAKSTYITIKPKKTRNILAYSIKCKKFAQWWGEGRAKDLPISKARNLFLAHSIDKSQHISLPTISISAPTFFLGEQKGADKDIETSLLDSAARSRAPVKHRVKISTANYSKIVRLGLPYQDPKAFSIVALTILLFRGFLRVSEAVALKISDLAYAEGLYSSDGGQFEYTLINAIYGN</sequence>
<reference evidence="1 2" key="1">
    <citation type="submission" date="2015-09" db="EMBL/GenBank/DDBJ databases">
        <title>Draft genome of the parasitic nematode Teladorsagia circumcincta isolate WARC Sus (inbred).</title>
        <authorList>
            <person name="Mitreva M."/>
        </authorList>
    </citation>
    <scope>NUCLEOTIDE SEQUENCE [LARGE SCALE GENOMIC DNA]</scope>
    <source>
        <strain evidence="1 2">S</strain>
    </source>
</reference>
<evidence type="ECO:0000313" key="1">
    <source>
        <dbReference type="EMBL" id="PIO62376.1"/>
    </source>
</evidence>
<evidence type="ECO:0000313" key="2">
    <source>
        <dbReference type="Proteomes" id="UP000230423"/>
    </source>
</evidence>
<dbReference type="EMBL" id="KZ352184">
    <property type="protein sequence ID" value="PIO62376.1"/>
    <property type="molecule type" value="Genomic_DNA"/>
</dbReference>
<gene>
    <name evidence="1" type="ORF">TELCIR_16069</name>
</gene>
<evidence type="ECO:0008006" key="3">
    <source>
        <dbReference type="Google" id="ProtNLM"/>
    </source>
</evidence>
<name>A0A2G9TWI6_TELCI</name>
<dbReference type="OrthoDB" id="5868766at2759"/>
<protein>
    <recommendedName>
        <fullName evidence="3">Tyr recombinase domain-containing protein</fullName>
    </recommendedName>
</protein>
<keyword evidence="2" id="KW-1185">Reference proteome</keyword>
<dbReference type="AlphaFoldDB" id="A0A2G9TWI6"/>
<organism evidence="1 2">
    <name type="scientific">Teladorsagia circumcincta</name>
    <name type="common">Brown stomach worm</name>
    <name type="synonym">Ostertagia circumcincta</name>
    <dbReference type="NCBI Taxonomy" id="45464"/>
    <lineage>
        <taxon>Eukaryota</taxon>
        <taxon>Metazoa</taxon>
        <taxon>Ecdysozoa</taxon>
        <taxon>Nematoda</taxon>
        <taxon>Chromadorea</taxon>
        <taxon>Rhabditida</taxon>
        <taxon>Rhabditina</taxon>
        <taxon>Rhabditomorpha</taxon>
        <taxon>Strongyloidea</taxon>
        <taxon>Trichostrongylidae</taxon>
        <taxon>Teladorsagia</taxon>
    </lineage>
</organism>
<dbReference type="Proteomes" id="UP000230423">
    <property type="component" value="Unassembled WGS sequence"/>
</dbReference>
<accession>A0A2G9TWI6</accession>
<proteinExistence type="predicted"/>